<evidence type="ECO:0000313" key="2">
    <source>
        <dbReference type="EMBL" id="HHS02237.1"/>
    </source>
</evidence>
<feature type="chain" id="PRO_5028005343" evidence="1">
    <location>
        <begin position="27"/>
        <end position="175"/>
    </location>
</feature>
<keyword evidence="1" id="KW-0732">Signal</keyword>
<gene>
    <name evidence="2" type="ORF">ENL71_07040</name>
</gene>
<name>A0A7C5ZD88_9FIRM</name>
<dbReference type="AlphaFoldDB" id="A0A7C5ZD88"/>
<evidence type="ECO:0000256" key="1">
    <source>
        <dbReference type="SAM" id="SignalP"/>
    </source>
</evidence>
<protein>
    <submittedName>
        <fullName evidence="2">Uncharacterized protein</fullName>
    </submittedName>
</protein>
<proteinExistence type="predicted"/>
<reference evidence="2" key="1">
    <citation type="journal article" date="2020" name="mSystems">
        <title>Genome- and Community-Level Interaction Insights into Carbon Utilization and Element Cycling Functions of Hydrothermarchaeota in Hydrothermal Sediment.</title>
        <authorList>
            <person name="Zhou Z."/>
            <person name="Liu Y."/>
            <person name="Xu W."/>
            <person name="Pan J."/>
            <person name="Luo Z.H."/>
            <person name="Li M."/>
        </authorList>
    </citation>
    <scope>NUCLEOTIDE SEQUENCE [LARGE SCALE GENOMIC DNA]</scope>
    <source>
        <strain evidence="2">SpSt-102</strain>
    </source>
</reference>
<comment type="caution">
    <text evidence="2">The sequence shown here is derived from an EMBL/GenBank/DDBJ whole genome shotgun (WGS) entry which is preliminary data.</text>
</comment>
<feature type="signal peptide" evidence="1">
    <location>
        <begin position="1"/>
        <end position="26"/>
    </location>
</feature>
<dbReference type="EMBL" id="DRUZ01000083">
    <property type="protein sequence ID" value="HHS02237.1"/>
    <property type="molecule type" value="Genomic_DNA"/>
</dbReference>
<sequence>MKKHFSILIAFLIGISLLLGSTQVKADVYASKSETTVVFWFLRAGSLAAPVPQAITNIIGYSYNQTSSTQRYVTKLDLCIIAHNGRDLYYHTFCWQALGLTNLSCYRNGSLINSFSGAQLTYGPAIVPTSDLYRYGYRTCNYLYNPLTDSWNVSGSTYIYFDAAINSWMTFNIYY</sequence>
<organism evidence="2">
    <name type="scientific">Caldicellulosiruptor owensensis</name>
    <dbReference type="NCBI Taxonomy" id="55205"/>
    <lineage>
        <taxon>Bacteria</taxon>
        <taxon>Bacillati</taxon>
        <taxon>Bacillota</taxon>
        <taxon>Bacillota incertae sedis</taxon>
        <taxon>Caldicellulosiruptorales</taxon>
        <taxon>Caldicellulosiruptoraceae</taxon>
        <taxon>Caldicellulosiruptor</taxon>
    </lineage>
</organism>
<accession>A0A7C5ZD88</accession>